<dbReference type="InterPro" id="IPR013780">
    <property type="entry name" value="Glyco_hydro_b"/>
</dbReference>
<dbReference type="InterPro" id="IPR048395">
    <property type="entry name" value="Glyco_hydro_31_C"/>
</dbReference>
<evidence type="ECO:0000256" key="1">
    <source>
        <dbReference type="ARBA" id="ARBA00007806"/>
    </source>
</evidence>
<dbReference type="Pfam" id="PF01055">
    <property type="entry name" value="Glyco_hydro_31_2nd"/>
    <property type="match status" value="1"/>
</dbReference>
<dbReference type="GO" id="GO:0004553">
    <property type="term" value="F:hydrolase activity, hydrolyzing O-glycosyl compounds"/>
    <property type="evidence" value="ECO:0007669"/>
    <property type="project" value="InterPro"/>
</dbReference>
<dbReference type="Pfam" id="PF21365">
    <property type="entry name" value="Glyco_hydro_31_3rd"/>
    <property type="match status" value="1"/>
</dbReference>
<dbReference type="SUPFAM" id="SSF51011">
    <property type="entry name" value="Glycosyl hydrolase domain"/>
    <property type="match status" value="1"/>
</dbReference>
<name>A0A399G7E1_9ACTN</name>
<keyword evidence="4" id="KW-1185">Reference proteome</keyword>
<dbReference type="CDD" id="cd14752">
    <property type="entry name" value="GH31_N"/>
    <property type="match status" value="1"/>
</dbReference>
<proteinExistence type="inferred from homology"/>
<dbReference type="RefSeq" id="WP_068693360.1">
    <property type="nucleotide sequence ID" value="NZ_CP063196.1"/>
</dbReference>
<dbReference type="PANTHER" id="PTHR43863:SF2">
    <property type="entry name" value="MALTASE-GLUCOAMYLASE"/>
    <property type="match status" value="1"/>
</dbReference>
<gene>
    <name evidence="3" type="ORF">NI17_006395</name>
</gene>
<dbReference type="InterPro" id="IPR051816">
    <property type="entry name" value="Glycosyl_Hydrolase_31"/>
</dbReference>
<dbReference type="SUPFAM" id="SSF51445">
    <property type="entry name" value="(Trans)glycosidases"/>
    <property type="match status" value="1"/>
</dbReference>
<dbReference type="AlphaFoldDB" id="A0A399G7E1"/>
<organism evidence="3 4">
    <name type="scientific">Thermobifida halotolerans</name>
    <dbReference type="NCBI Taxonomy" id="483545"/>
    <lineage>
        <taxon>Bacteria</taxon>
        <taxon>Bacillati</taxon>
        <taxon>Actinomycetota</taxon>
        <taxon>Actinomycetes</taxon>
        <taxon>Streptosporangiales</taxon>
        <taxon>Nocardiopsidaceae</taxon>
        <taxon>Thermobifida</taxon>
    </lineage>
</organism>
<dbReference type="InterPro" id="IPR000322">
    <property type="entry name" value="Glyco_hydro_31_TIM"/>
</dbReference>
<dbReference type="EMBL" id="CP063196">
    <property type="protein sequence ID" value="UOE20815.1"/>
    <property type="molecule type" value="Genomic_DNA"/>
</dbReference>
<dbReference type="InterPro" id="IPR011013">
    <property type="entry name" value="Gal_mutarotase_sf_dom"/>
</dbReference>
<dbReference type="PANTHER" id="PTHR43863">
    <property type="entry name" value="HYDROLASE, PUTATIVE (AFU_ORTHOLOGUE AFUA_1G03140)-RELATED"/>
    <property type="match status" value="1"/>
</dbReference>
<keyword evidence="2" id="KW-0378">Hydrolase</keyword>
<protein>
    <submittedName>
        <fullName evidence="3">DUF4968 domain-containing protein</fullName>
    </submittedName>
</protein>
<dbReference type="Pfam" id="PF13802">
    <property type="entry name" value="Gal_mutarotas_2"/>
    <property type="match status" value="1"/>
</dbReference>
<dbReference type="Gene3D" id="3.20.20.80">
    <property type="entry name" value="Glycosidases"/>
    <property type="match status" value="1"/>
</dbReference>
<dbReference type="Gene3D" id="2.60.40.1760">
    <property type="entry name" value="glycosyl hydrolase (family 31)"/>
    <property type="match status" value="1"/>
</dbReference>
<dbReference type="Gene3D" id="2.60.40.1180">
    <property type="entry name" value="Golgi alpha-mannosidase II"/>
    <property type="match status" value="1"/>
</dbReference>
<keyword evidence="2" id="KW-0326">Glycosidase</keyword>
<sequence>MLYRPPMVPHERFVADPPALPVPHPDAPGPSTVTRADVVGTTGQGIELKAATAAGESLSVSVTASAPGVVRVRLSARPDAVNRAARATTMVHPDPDATADVTVDGDHVVVASGPLRAHISLDPWHLRFTDDSGRLLTEQDRGHVDISGRCRTLPFGRSTVDGTTAYHDSLALAADERLGGLGERFTPFDLRGRRVRMWNFDAFGAESDRAYKNVPLYVSSRGYGLLVDTGSPAEFDMGQSTHSCVQLLVPDDVLDYHVIAGPGPREILDRLNTLTCRPALPPKWALGAWISSGFIHDTQQRVMERARTIRARGIPCDVLHLDCYWQAEGHWSDLDWDRDAFPDPERMLADLAEMGFRVCLWINPYISHRSPHFARAAERGYFLRRASGDVYVADAWHGSHPPVGIVDFTNPEAADWYASRLRPLLQQGVAVFKTDFGEGVPADAVAANGMSGTDLHNVYTLLFNDVVAETTRRVRGYDLVWARSSYLGGQRHSAQWSGDSQCTFPAMAATLRAGLSHGLSGVPFWSHDAGGFNGTPDTALYARWSQFGAFSPLVRFHGTTTREPWRFAPEAEAAAADALRLRYRLMPYLYSAAALSARTGIPMMRALCVDYPDDPLSWQAELEYLLGPDLLVAPVCGPEGVRDVYLPPGRWVDHWTGRLHEGGRSVRLHSPLDRFPLFVRLGALIPVAEPATTIPDGPFSPVTLVSWGGLGRRTVLTDVDGDTVVTAVREGDTLRVTADGPAPITGVNIVPVHGLTPPDQVELHR</sequence>
<dbReference type="GO" id="GO:0030246">
    <property type="term" value="F:carbohydrate binding"/>
    <property type="evidence" value="ECO:0007669"/>
    <property type="project" value="InterPro"/>
</dbReference>
<dbReference type="OrthoDB" id="176168at2"/>
<dbReference type="InterPro" id="IPR025887">
    <property type="entry name" value="Glyco_hydro_31_N_dom"/>
</dbReference>
<dbReference type="CDD" id="cd06593">
    <property type="entry name" value="GH31_xylosidase_YicI"/>
    <property type="match status" value="1"/>
</dbReference>
<dbReference type="Proteomes" id="UP000265719">
    <property type="component" value="Chromosome"/>
</dbReference>
<evidence type="ECO:0000313" key="4">
    <source>
        <dbReference type="Proteomes" id="UP000265719"/>
    </source>
</evidence>
<dbReference type="InterPro" id="IPR017853">
    <property type="entry name" value="GH"/>
</dbReference>
<evidence type="ECO:0000256" key="2">
    <source>
        <dbReference type="RuleBase" id="RU361185"/>
    </source>
</evidence>
<accession>A0A399G7E1</accession>
<evidence type="ECO:0000313" key="3">
    <source>
        <dbReference type="EMBL" id="UOE20815.1"/>
    </source>
</evidence>
<dbReference type="KEGG" id="thao:NI17_006395"/>
<comment type="similarity">
    <text evidence="1 2">Belongs to the glycosyl hydrolase 31 family.</text>
</comment>
<dbReference type="GO" id="GO:0005975">
    <property type="term" value="P:carbohydrate metabolic process"/>
    <property type="evidence" value="ECO:0007669"/>
    <property type="project" value="InterPro"/>
</dbReference>
<dbReference type="SUPFAM" id="SSF74650">
    <property type="entry name" value="Galactose mutarotase-like"/>
    <property type="match status" value="1"/>
</dbReference>
<reference evidence="3" key="1">
    <citation type="submission" date="2020-10" db="EMBL/GenBank/DDBJ databases">
        <title>De novo genome project of the cellulose decomposer Thermobifida halotolerans type strain.</title>
        <authorList>
            <person name="Nagy I."/>
            <person name="Horvath B."/>
            <person name="Kukolya J."/>
            <person name="Nagy I."/>
            <person name="Orsini M."/>
        </authorList>
    </citation>
    <scope>NUCLEOTIDE SEQUENCE</scope>
    <source>
        <strain evidence="3">DSM 44931</strain>
    </source>
</reference>